<sequence>MGRKTPGERHRPDAWRRGCGPGDWETPPSARSARGTELRPRRGPLPPAVPSSEGQGLEPRGGRVWLALVGAARGIGGPVGTVRDLPLGCRTLKVEKPGSRAWTDPPAPVEEARKESDRAEPGCRRRTRRRVNETIGCPWDSELLQSLRKKTLQTPHDPRHLTAR</sequence>
<dbReference type="Proteomes" id="UP001066276">
    <property type="component" value="Chromosome 2_2"/>
</dbReference>
<feature type="region of interest" description="Disordered" evidence="1">
    <location>
        <begin position="97"/>
        <end position="127"/>
    </location>
</feature>
<dbReference type="AlphaFoldDB" id="A0AAV7UXT2"/>
<evidence type="ECO:0000313" key="3">
    <source>
        <dbReference type="Proteomes" id="UP001066276"/>
    </source>
</evidence>
<feature type="region of interest" description="Disordered" evidence="1">
    <location>
        <begin position="1"/>
        <end position="59"/>
    </location>
</feature>
<feature type="compositionally biased region" description="Basic and acidic residues" evidence="1">
    <location>
        <begin position="110"/>
        <end position="123"/>
    </location>
</feature>
<keyword evidence="3" id="KW-1185">Reference proteome</keyword>
<reference evidence="2" key="1">
    <citation type="journal article" date="2022" name="bioRxiv">
        <title>Sequencing and chromosome-scale assembly of the giantPleurodeles waltlgenome.</title>
        <authorList>
            <person name="Brown T."/>
            <person name="Elewa A."/>
            <person name="Iarovenko S."/>
            <person name="Subramanian E."/>
            <person name="Araus A.J."/>
            <person name="Petzold A."/>
            <person name="Susuki M."/>
            <person name="Suzuki K.-i.T."/>
            <person name="Hayashi T."/>
            <person name="Toyoda A."/>
            <person name="Oliveira C."/>
            <person name="Osipova E."/>
            <person name="Leigh N.D."/>
            <person name="Simon A."/>
            <person name="Yun M.H."/>
        </authorList>
    </citation>
    <scope>NUCLEOTIDE SEQUENCE</scope>
    <source>
        <strain evidence="2">20211129_DDA</strain>
        <tissue evidence="2">Liver</tissue>
    </source>
</reference>
<protein>
    <submittedName>
        <fullName evidence="2">Uncharacterized protein</fullName>
    </submittedName>
</protein>
<comment type="caution">
    <text evidence="2">The sequence shown here is derived from an EMBL/GenBank/DDBJ whole genome shotgun (WGS) entry which is preliminary data.</text>
</comment>
<accession>A0AAV7UXT2</accession>
<proteinExistence type="predicted"/>
<organism evidence="2 3">
    <name type="scientific">Pleurodeles waltl</name>
    <name type="common">Iberian ribbed newt</name>
    <dbReference type="NCBI Taxonomy" id="8319"/>
    <lineage>
        <taxon>Eukaryota</taxon>
        <taxon>Metazoa</taxon>
        <taxon>Chordata</taxon>
        <taxon>Craniata</taxon>
        <taxon>Vertebrata</taxon>
        <taxon>Euteleostomi</taxon>
        <taxon>Amphibia</taxon>
        <taxon>Batrachia</taxon>
        <taxon>Caudata</taxon>
        <taxon>Salamandroidea</taxon>
        <taxon>Salamandridae</taxon>
        <taxon>Pleurodelinae</taxon>
        <taxon>Pleurodeles</taxon>
    </lineage>
</organism>
<feature type="compositionally biased region" description="Basic and acidic residues" evidence="1">
    <location>
        <begin position="1"/>
        <end position="16"/>
    </location>
</feature>
<dbReference type="EMBL" id="JANPWB010000004">
    <property type="protein sequence ID" value="KAJ1193910.1"/>
    <property type="molecule type" value="Genomic_DNA"/>
</dbReference>
<evidence type="ECO:0000256" key="1">
    <source>
        <dbReference type="SAM" id="MobiDB-lite"/>
    </source>
</evidence>
<evidence type="ECO:0000313" key="2">
    <source>
        <dbReference type="EMBL" id="KAJ1193910.1"/>
    </source>
</evidence>
<gene>
    <name evidence="2" type="ORF">NDU88_003206</name>
</gene>
<name>A0AAV7UXT2_PLEWA</name>